<evidence type="ECO:0000256" key="10">
    <source>
        <dbReference type="SAM" id="MobiDB-lite"/>
    </source>
</evidence>
<dbReference type="PROSITE" id="PS00108">
    <property type="entry name" value="PROTEIN_KINASE_ST"/>
    <property type="match status" value="1"/>
</dbReference>
<dbReference type="InterPro" id="IPR011009">
    <property type="entry name" value="Kinase-like_dom_sf"/>
</dbReference>
<dbReference type="Gene3D" id="1.10.510.10">
    <property type="entry name" value="Transferase(Phosphotransferase) domain 1"/>
    <property type="match status" value="1"/>
</dbReference>
<dbReference type="STRING" id="312017.Q23K35"/>
<dbReference type="InterPro" id="IPR008350">
    <property type="entry name" value="MAPK_ERK3/4"/>
</dbReference>
<evidence type="ECO:0000313" key="12">
    <source>
        <dbReference type="EMBL" id="EAR97008.1"/>
    </source>
</evidence>
<reference evidence="13" key="1">
    <citation type="journal article" date="2006" name="PLoS Biol.">
        <title>Macronuclear genome sequence of the ciliate Tetrahymena thermophila, a model eukaryote.</title>
        <authorList>
            <person name="Eisen J.A."/>
            <person name="Coyne R.S."/>
            <person name="Wu M."/>
            <person name="Wu D."/>
            <person name="Thiagarajan M."/>
            <person name="Wortman J.R."/>
            <person name="Badger J.H."/>
            <person name="Ren Q."/>
            <person name="Amedeo P."/>
            <person name="Jones K.M."/>
            <person name="Tallon L.J."/>
            <person name="Delcher A.L."/>
            <person name="Salzberg S.L."/>
            <person name="Silva J.C."/>
            <person name="Haas B.J."/>
            <person name="Majoros W.H."/>
            <person name="Farzad M."/>
            <person name="Carlton J.M."/>
            <person name="Smith R.K. Jr."/>
            <person name="Garg J."/>
            <person name="Pearlman R.E."/>
            <person name="Karrer K.M."/>
            <person name="Sun L."/>
            <person name="Manning G."/>
            <person name="Elde N.C."/>
            <person name="Turkewitz A.P."/>
            <person name="Asai D.J."/>
            <person name="Wilkes D.E."/>
            <person name="Wang Y."/>
            <person name="Cai H."/>
            <person name="Collins K."/>
            <person name="Stewart B.A."/>
            <person name="Lee S.R."/>
            <person name="Wilamowska K."/>
            <person name="Weinberg Z."/>
            <person name="Ruzzo W.L."/>
            <person name="Wloga D."/>
            <person name="Gaertig J."/>
            <person name="Frankel J."/>
            <person name="Tsao C.-C."/>
            <person name="Gorovsky M.A."/>
            <person name="Keeling P.J."/>
            <person name="Waller R.F."/>
            <person name="Patron N.J."/>
            <person name="Cherry J.M."/>
            <person name="Stover N.A."/>
            <person name="Krieger C.J."/>
            <person name="del Toro C."/>
            <person name="Ryder H.F."/>
            <person name="Williamson S.C."/>
            <person name="Barbeau R.A."/>
            <person name="Hamilton E.P."/>
            <person name="Orias E."/>
        </authorList>
    </citation>
    <scope>NUCLEOTIDE SEQUENCE [LARGE SCALE GENOMIC DNA]</scope>
    <source>
        <strain evidence="13">SB210</strain>
    </source>
</reference>
<dbReference type="SMART" id="SM00220">
    <property type="entry name" value="S_TKc"/>
    <property type="match status" value="1"/>
</dbReference>
<feature type="compositionally biased region" description="Polar residues" evidence="10">
    <location>
        <begin position="89"/>
        <end position="114"/>
    </location>
</feature>
<protein>
    <recommendedName>
        <fullName evidence="9">Mitogen-activated protein kinase</fullName>
        <ecNumber evidence="9">2.7.11.24</ecNumber>
    </recommendedName>
</protein>
<comment type="cofactor">
    <cofactor evidence="9">
        <name>Mg(2+)</name>
        <dbReference type="ChEBI" id="CHEBI:18420"/>
    </cofactor>
</comment>
<evidence type="ECO:0000256" key="6">
    <source>
        <dbReference type="ARBA" id="ARBA00022840"/>
    </source>
</evidence>
<feature type="compositionally biased region" description="Low complexity" evidence="10">
    <location>
        <begin position="77"/>
        <end position="88"/>
    </location>
</feature>
<dbReference type="InParanoid" id="Q23K35"/>
<proteinExistence type="inferred from homology"/>
<dbReference type="InterPro" id="IPR003527">
    <property type="entry name" value="MAP_kinase_CS"/>
</dbReference>
<evidence type="ECO:0000256" key="4">
    <source>
        <dbReference type="ARBA" id="ARBA00022741"/>
    </source>
</evidence>
<dbReference type="OMA" id="CKINEDH"/>
<dbReference type="PROSITE" id="PS00107">
    <property type="entry name" value="PROTEIN_KINASE_ATP"/>
    <property type="match status" value="1"/>
</dbReference>
<dbReference type="AlphaFoldDB" id="Q23K35"/>
<name>Q23K35_TETTS</name>
<dbReference type="FunFam" id="1.10.510.10:FF:000040">
    <property type="entry name" value="Mitogen-activated protein kinase"/>
    <property type="match status" value="1"/>
</dbReference>
<keyword evidence="9" id="KW-0460">Magnesium</keyword>
<dbReference type="EMBL" id="GG662673">
    <property type="protein sequence ID" value="EAR97008.1"/>
    <property type="molecule type" value="Genomic_DNA"/>
</dbReference>
<keyword evidence="1 9" id="KW-0723">Serine/threonine-protein kinase</keyword>
<feature type="compositionally biased region" description="Polar residues" evidence="10">
    <location>
        <begin position="1"/>
        <end position="21"/>
    </location>
</feature>
<dbReference type="GO" id="GO:0004707">
    <property type="term" value="F:MAP kinase activity"/>
    <property type="evidence" value="ECO:0007669"/>
    <property type="project" value="UniProtKB-EC"/>
</dbReference>
<dbReference type="Proteomes" id="UP000009168">
    <property type="component" value="Unassembled WGS sequence"/>
</dbReference>
<evidence type="ECO:0000256" key="7">
    <source>
        <dbReference type="ARBA" id="ARBA00023306"/>
    </source>
</evidence>
<dbReference type="InterPro" id="IPR000719">
    <property type="entry name" value="Prot_kinase_dom"/>
</dbReference>
<dbReference type="EC" id="2.7.11.24" evidence="9"/>
<comment type="activity regulation">
    <text evidence="9">Activated by threonine and tyrosine phosphorylation.</text>
</comment>
<evidence type="ECO:0000256" key="9">
    <source>
        <dbReference type="RuleBase" id="RU361165"/>
    </source>
</evidence>
<keyword evidence="7" id="KW-0131">Cell cycle</keyword>
<dbReference type="SUPFAM" id="SSF56112">
    <property type="entry name" value="Protein kinase-like (PK-like)"/>
    <property type="match status" value="1"/>
</dbReference>
<dbReference type="KEGG" id="tet:TTHERM_00195990"/>
<dbReference type="RefSeq" id="XP_001017253.1">
    <property type="nucleotide sequence ID" value="XM_001017253.2"/>
</dbReference>
<evidence type="ECO:0000256" key="3">
    <source>
        <dbReference type="ARBA" id="ARBA00022679"/>
    </source>
</evidence>
<evidence type="ECO:0000259" key="11">
    <source>
        <dbReference type="PROSITE" id="PS50011"/>
    </source>
</evidence>
<feature type="domain" description="Protein kinase" evidence="11">
    <location>
        <begin position="258"/>
        <end position="546"/>
    </location>
</feature>
<dbReference type="InterPro" id="IPR008271">
    <property type="entry name" value="Ser/Thr_kinase_AS"/>
</dbReference>
<evidence type="ECO:0000256" key="1">
    <source>
        <dbReference type="ARBA" id="ARBA00022527"/>
    </source>
</evidence>
<gene>
    <name evidence="12" type="ORF">TTHERM_00195990</name>
</gene>
<dbReference type="GeneID" id="7830591"/>
<dbReference type="Gene3D" id="3.30.200.20">
    <property type="entry name" value="Phosphorylase Kinase, domain 1"/>
    <property type="match status" value="1"/>
</dbReference>
<dbReference type="PROSITE" id="PS01351">
    <property type="entry name" value="MAPK"/>
    <property type="match status" value="1"/>
</dbReference>
<dbReference type="PRINTS" id="PR01771">
    <property type="entry name" value="ERK3ERK4MAPK"/>
</dbReference>
<feature type="compositionally biased region" description="Low complexity" evidence="10">
    <location>
        <begin position="115"/>
        <end position="128"/>
    </location>
</feature>
<keyword evidence="5 9" id="KW-0418">Kinase</keyword>
<keyword evidence="2" id="KW-0597">Phosphoprotein</keyword>
<dbReference type="PROSITE" id="PS50011">
    <property type="entry name" value="PROTEIN_KINASE_DOM"/>
    <property type="match status" value="1"/>
</dbReference>
<sequence>MKGQSMYQNSNNTSGNNFSYMNYNQNQSIPSSYYQQQQNQQSSQQPLQQQNQNITSYSRSQSRHSHHQSENVNISATNNTNNMQSQNQKYVKQSTSSMSHTQSNQVYQNSQLRENYNNLSNNSNAKSSQIQSSQTGNIRPSTVANILNNNSTNKISQNTIQNLKQTNQVIPNNSKVNNENRVQNNTITSNQNTLTNNTNNVISSSINANNNNQQSNNQQISSISASLKASTTNTKNQIQKKRKTFECGGTAFSVDDHYEFHKQIGHGAYGVVCSGVDTKCNKKIAIKKITNAFEDLVDAKRIVREIKMLKFFDHENIIALHDIIVPEQRTDYNDIYIVTELMETDLHRVIYSRQELTDDHIQYFLYQTLRGMLYIHSANVMHRDLKPSNILVNKNCDLKVCDLGLARGFEFDEEDGKTEYVVTRWYRAPEVILKASKYTKSIDVWSIGCIFAELLGRTPLFPGKDYLEQIQRIIAILGTPTPEELSYITNEGALKYLKSLPKRTKQSWENLYPNANLVGLDLLSKMLTFNPNDRYTIEECLAHPYFEGLHNPEDEPTCPEVFDWAWDDFELTKERLQGMVYDEAIDYQKVKATQQQQYQQQQSYENQC</sequence>
<keyword evidence="6 8" id="KW-0067">ATP-binding</keyword>
<keyword evidence="4 8" id="KW-0547">Nucleotide-binding</keyword>
<keyword evidence="13" id="KW-1185">Reference proteome</keyword>
<feature type="region of interest" description="Disordered" evidence="10">
    <location>
        <begin position="1"/>
        <end position="137"/>
    </location>
</feature>
<comment type="catalytic activity">
    <reaction evidence="9">
        <text>L-threonyl-[protein] + ATP = O-phospho-L-threonyl-[protein] + ADP + H(+)</text>
        <dbReference type="Rhea" id="RHEA:46608"/>
        <dbReference type="Rhea" id="RHEA-COMP:11060"/>
        <dbReference type="Rhea" id="RHEA-COMP:11605"/>
        <dbReference type="ChEBI" id="CHEBI:15378"/>
        <dbReference type="ChEBI" id="CHEBI:30013"/>
        <dbReference type="ChEBI" id="CHEBI:30616"/>
        <dbReference type="ChEBI" id="CHEBI:61977"/>
        <dbReference type="ChEBI" id="CHEBI:456216"/>
        <dbReference type="EC" id="2.7.11.24"/>
    </reaction>
</comment>
<evidence type="ECO:0000313" key="13">
    <source>
        <dbReference type="Proteomes" id="UP000009168"/>
    </source>
</evidence>
<evidence type="ECO:0000256" key="5">
    <source>
        <dbReference type="ARBA" id="ARBA00022777"/>
    </source>
</evidence>
<evidence type="ECO:0000256" key="2">
    <source>
        <dbReference type="ARBA" id="ARBA00022553"/>
    </source>
</evidence>
<dbReference type="CDD" id="cd07834">
    <property type="entry name" value="STKc_MAPK"/>
    <property type="match status" value="1"/>
</dbReference>
<feature type="binding site" evidence="8">
    <location>
        <position position="288"/>
    </location>
    <ligand>
        <name>ATP</name>
        <dbReference type="ChEBI" id="CHEBI:30616"/>
    </ligand>
</feature>
<accession>Q23K35</accession>
<dbReference type="PANTHER" id="PTHR24055">
    <property type="entry name" value="MITOGEN-ACTIVATED PROTEIN KINASE"/>
    <property type="match status" value="1"/>
</dbReference>
<feature type="compositionally biased region" description="Low complexity" evidence="10">
    <location>
        <begin position="22"/>
        <end position="60"/>
    </location>
</feature>
<dbReference type="eggNOG" id="KOG0660">
    <property type="taxonomic scope" value="Eukaryota"/>
</dbReference>
<evidence type="ECO:0000256" key="8">
    <source>
        <dbReference type="PROSITE-ProRule" id="PRU10141"/>
    </source>
</evidence>
<dbReference type="OrthoDB" id="192887at2759"/>
<dbReference type="HOGENOM" id="CLU_449410_0_0_1"/>
<dbReference type="Pfam" id="PF00069">
    <property type="entry name" value="Pkinase"/>
    <property type="match status" value="1"/>
</dbReference>
<dbReference type="InterPro" id="IPR017441">
    <property type="entry name" value="Protein_kinase_ATP_BS"/>
</dbReference>
<dbReference type="InterPro" id="IPR050117">
    <property type="entry name" value="MAPK"/>
</dbReference>
<dbReference type="FunFam" id="3.30.200.20:FF:000046">
    <property type="entry name" value="Mitogen-activated protein kinase"/>
    <property type="match status" value="1"/>
</dbReference>
<organism evidence="12 13">
    <name type="scientific">Tetrahymena thermophila (strain SB210)</name>
    <dbReference type="NCBI Taxonomy" id="312017"/>
    <lineage>
        <taxon>Eukaryota</taxon>
        <taxon>Sar</taxon>
        <taxon>Alveolata</taxon>
        <taxon>Ciliophora</taxon>
        <taxon>Intramacronucleata</taxon>
        <taxon>Oligohymenophorea</taxon>
        <taxon>Hymenostomatida</taxon>
        <taxon>Tetrahymenina</taxon>
        <taxon>Tetrahymenidae</taxon>
        <taxon>Tetrahymena</taxon>
    </lineage>
</organism>
<dbReference type="GO" id="GO:0005524">
    <property type="term" value="F:ATP binding"/>
    <property type="evidence" value="ECO:0007669"/>
    <property type="project" value="UniProtKB-UniRule"/>
</dbReference>
<comment type="similarity">
    <text evidence="9">Belongs to the protein kinase superfamily. Ser/Thr protein kinase family. MAP kinase subfamily.</text>
</comment>
<keyword evidence="3 9" id="KW-0808">Transferase</keyword>